<accession>A0A516X5A7</accession>
<feature type="region of interest" description="Disordered" evidence="1">
    <location>
        <begin position="160"/>
        <end position="182"/>
    </location>
</feature>
<keyword evidence="4" id="KW-1185">Reference proteome</keyword>
<dbReference type="Proteomes" id="UP000317344">
    <property type="component" value="Chromosome"/>
</dbReference>
<evidence type="ECO:0000313" key="4">
    <source>
        <dbReference type="Proteomes" id="UP000317344"/>
    </source>
</evidence>
<name>A0A516X5A7_9ACTN</name>
<dbReference type="InterPro" id="IPR037401">
    <property type="entry name" value="SnoaL-like"/>
</dbReference>
<sequence>MTDTDTATVIRELSARLAVLEDRQAIVDLMTSYGPAVDSGSEEAVARVWTEDGVYDVDTGIMRGHAEITAMVRGENHQGFITNGCAHVLEPGNVIVDGDTAVATCKSLLILARPDKSAFTVLRATANRWELIKTADGEWKCTRRTSRVLDGRSEAPRVLAEGVPGPDGTLKHGAGAGTIGRA</sequence>
<proteinExistence type="predicted"/>
<gene>
    <name evidence="3" type="ORF">FO059_11660</name>
</gene>
<evidence type="ECO:0000313" key="3">
    <source>
        <dbReference type="EMBL" id="QDQ97851.1"/>
    </source>
</evidence>
<dbReference type="OrthoDB" id="8225471at2"/>
<protein>
    <submittedName>
        <fullName evidence="3">Nuclear transport factor 2 family protein</fullName>
    </submittedName>
</protein>
<dbReference type="EMBL" id="CP041765">
    <property type="protein sequence ID" value="QDQ97851.1"/>
    <property type="molecule type" value="Genomic_DNA"/>
</dbReference>
<evidence type="ECO:0000256" key="1">
    <source>
        <dbReference type="SAM" id="MobiDB-lite"/>
    </source>
</evidence>
<reference evidence="3 4" key="1">
    <citation type="submission" date="2019-07" db="EMBL/GenBank/DDBJ databases">
        <title>Tomitella cavernea sp. nov., an actinomycete isolated from soil.</title>
        <authorList>
            <person name="Cheng J."/>
        </authorList>
    </citation>
    <scope>NUCLEOTIDE SEQUENCE [LARGE SCALE GENOMIC DNA]</scope>
    <source>
        <strain evidence="3 4">HY188</strain>
    </source>
</reference>
<dbReference type="InterPro" id="IPR032710">
    <property type="entry name" value="NTF2-like_dom_sf"/>
</dbReference>
<organism evidence="3 4">
    <name type="scientific">Tomitella fengzijianii</name>
    <dbReference type="NCBI Taxonomy" id="2597660"/>
    <lineage>
        <taxon>Bacteria</taxon>
        <taxon>Bacillati</taxon>
        <taxon>Actinomycetota</taxon>
        <taxon>Actinomycetes</taxon>
        <taxon>Mycobacteriales</taxon>
        <taxon>Tomitella</taxon>
    </lineage>
</organism>
<reference evidence="3 4" key="2">
    <citation type="submission" date="2019-07" db="EMBL/GenBank/DDBJ databases">
        <authorList>
            <person name="Huang Y."/>
        </authorList>
    </citation>
    <scope>NUCLEOTIDE SEQUENCE [LARGE SCALE GENOMIC DNA]</scope>
    <source>
        <strain evidence="3 4">HY188</strain>
    </source>
</reference>
<dbReference type="Gene3D" id="3.10.450.50">
    <property type="match status" value="1"/>
</dbReference>
<dbReference type="AlphaFoldDB" id="A0A516X5A7"/>
<evidence type="ECO:0000259" key="2">
    <source>
        <dbReference type="Pfam" id="PF13577"/>
    </source>
</evidence>
<dbReference type="SUPFAM" id="SSF54427">
    <property type="entry name" value="NTF2-like"/>
    <property type="match status" value="1"/>
</dbReference>
<dbReference type="KEGG" id="toy:FO059_11660"/>
<feature type="domain" description="SnoaL-like" evidence="2">
    <location>
        <begin position="19"/>
        <end position="145"/>
    </location>
</feature>
<dbReference type="Pfam" id="PF13577">
    <property type="entry name" value="SnoaL_4"/>
    <property type="match status" value="1"/>
</dbReference>
<dbReference type="RefSeq" id="WP_143908951.1">
    <property type="nucleotide sequence ID" value="NZ_CP041765.1"/>
</dbReference>